<organism evidence="1 2">
    <name type="scientific">Platanthera zijinensis</name>
    <dbReference type="NCBI Taxonomy" id="2320716"/>
    <lineage>
        <taxon>Eukaryota</taxon>
        <taxon>Viridiplantae</taxon>
        <taxon>Streptophyta</taxon>
        <taxon>Embryophyta</taxon>
        <taxon>Tracheophyta</taxon>
        <taxon>Spermatophyta</taxon>
        <taxon>Magnoliopsida</taxon>
        <taxon>Liliopsida</taxon>
        <taxon>Asparagales</taxon>
        <taxon>Orchidaceae</taxon>
        <taxon>Orchidoideae</taxon>
        <taxon>Orchideae</taxon>
        <taxon>Orchidinae</taxon>
        <taxon>Platanthera</taxon>
    </lineage>
</organism>
<dbReference type="AlphaFoldDB" id="A0AAP0BC46"/>
<accession>A0AAP0BC46</accession>
<reference evidence="1 2" key="1">
    <citation type="journal article" date="2022" name="Nat. Plants">
        <title>Genomes of leafy and leafless Platanthera orchids illuminate the evolution of mycoheterotrophy.</title>
        <authorList>
            <person name="Li M.H."/>
            <person name="Liu K.W."/>
            <person name="Li Z."/>
            <person name="Lu H.C."/>
            <person name="Ye Q.L."/>
            <person name="Zhang D."/>
            <person name="Wang J.Y."/>
            <person name="Li Y.F."/>
            <person name="Zhong Z.M."/>
            <person name="Liu X."/>
            <person name="Yu X."/>
            <person name="Liu D.K."/>
            <person name="Tu X.D."/>
            <person name="Liu B."/>
            <person name="Hao Y."/>
            <person name="Liao X.Y."/>
            <person name="Jiang Y.T."/>
            <person name="Sun W.H."/>
            <person name="Chen J."/>
            <person name="Chen Y.Q."/>
            <person name="Ai Y."/>
            <person name="Zhai J.W."/>
            <person name="Wu S.S."/>
            <person name="Zhou Z."/>
            <person name="Hsiao Y.Y."/>
            <person name="Wu W.L."/>
            <person name="Chen Y.Y."/>
            <person name="Lin Y.F."/>
            <person name="Hsu J.L."/>
            <person name="Li C.Y."/>
            <person name="Wang Z.W."/>
            <person name="Zhao X."/>
            <person name="Zhong W.Y."/>
            <person name="Ma X.K."/>
            <person name="Ma L."/>
            <person name="Huang J."/>
            <person name="Chen G.Z."/>
            <person name="Huang M.Z."/>
            <person name="Huang L."/>
            <person name="Peng D.H."/>
            <person name="Luo Y.B."/>
            <person name="Zou S.Q."/>
            <person name="Chen S.P."/>
            <person name="Lan S."/>
            <person name="Tsai W.C."/>
            <person name="Van de Peer Y."/>
            <person name="Liu Z.J."/>
        </authorList>
    </citation>
    <scope>NUCLEOTIDE SEQUENCE [LARGE SCALE GENOMIC DNA]</scope>
    <source>
        <strain evidence="1">Lor287</strain>
    </source>
</reference>
<dbReference type="EMBL" id="JBBWWQ010000011">
    <property type="protein sequence ID" value="KAK8935303.1"/>
    <property type="molecule type" value="Genomic_DNA"/>
</dbReference>
<name>A0AAP0BC46_9ASPA</name>
<evidence type="ECO:0000313" key="1">
    <source>
        <dbReference type="EMBL" id="KAK8935303.1"/>
    </source>
</evidence>
<protein>
    <submittedName>
        <fullName evidence="1">Uncharacterized protein</fullName>
    </submittedName>
</protein>
<keyword evidence="2" id="KW-1185">Reference proteome</keyword>
<gene>
    <name evidence="1" type="ORF">KSP39_PZI013988</name>
</gene>
<proteinExistence type="predicted"/>
<dbReference type="Proteomes" id="UP001418222">
    <property type="component" value="Unassembled WGS sequence"/>
</dbReference>
<comment type="caution">
    <text evidence="1">The sequence shown here is derived from an EMBL/GenBank/DDBJ whole genome shotgun (WGS) entry which is preliminary data.</text>
</comment>
<sequence>MPRILGLRWGGKTARVADESSATDVVHEFERRETPAGWHGVPVSVLIAVLRAPLNAASCLCHAGGEVMGAELPLSADEINHLMAHDCRRYAIYV</sequence>
<evidence type="ECO:0000313" key="2">
    <source>
        <dbReference type="Proteomes" id="UP001418222"/>
    </source>
</evidence>